<dbReference type="EMBL" id="OU895880">
    <property type="protein sequence ID" value="CAG9810627.1"/>
    <property type="molecule type" value="Genomic_DNA"/>
</dbReference>
<dbReference type="AlphaFoldDB" id="A0A9N9S6T4"/>
<feature type="transmembrane region" description="Helical" evidence="6">
    <location>
        <begin position="247"/>
        <end position="278"/>
    </location>
</feature>
<dbReference type="OrthoDB" id="420519at2759"/>
<comment type="similarity">
    <text evidence="2 6">Belongs to the CTL (choline transporter-like) family.</text>
</comment>
<dbReference type="GO" id="GO:0005886">
    <property type="term" value="C:plasma membrane"/>
    <property type="evidence" value="ECO:0007669"/>
    <property type="project" value="UniProtKB-SubCell"/>
</dbReference>
<evidence type="ECO:0000256" key="7">
    <source>
        <dbReference type="SAM" id="MobiDB-lite"/>
    </source>
</evidence>
<proteinExistence type="inferred from homology"/>
<dbReference type="GO" id="GO:0022857">
    <property type="term" value="F:transmembrane transporter activity"/>
    <property type="evidence" value="ECO:0007669"/>
    <property type="project" value="UniProtKB-UniRule"/>
</dbReference>
<accession>A0A9N9S6T4</accession>
<feature type="transmembrane region" description="Helical" evidence="6">
    <location>
        <begin position="379"/>
        <end position="400"/>
    </location>
</feature>
<sequence>MSTEIKPSSERRCTNVPALVVAIVFIGITLILVTYCGVAALLRTKSIKDYDIGNSTDPKVLKDGCGNICGENNPTSNYSICGDNDKRGETKLLMNTFDEDDNYLKDKNYTKSYEELNQCVSVCPESYEEISNRCFISISINAQEMLQTLQNTWYYVLAICFVAFIFSYVFLILFRYAAKYVIWVINIGFVVLVLLIVLLAALAGSIEGVVIFGIIAALMIFFLVYFRKRIALVAKLFKEASKALIDVTALMFEPILTFIALIISFLIFATFFVIISFAGDDDPMQTPAHFFNFVSFIFITQFIIGCQNFIIAGTIVRWYFTRDKTKLRKPIRKSFSHLFKFHLGSVCLGAILITLVKLARYLTNYIKNTANNNKNAVVALIAVCFMCLIDLLEQFLAYLVRNAYIIIAKEGTPLIDSGKRSCRLLMDNINDVIALNHFGDLVLFVCRLLIVLIAGCVGYTVLSENMPNSDYIALPLILGCILAFLIAHCFVMVFEMTVDTIFVSFCIDIEENDGDTKPFYMSESLKRVIMDMKDYSGNVLVFGPKPIPGFEGGAADGSGIPMMPPQQPMYPNIGYDDPKGPPQYPPQQYPSFPQQPYSQQPPYPQQPLMPPQGYPANPYQPTTYPQKS</sequence>
<reference evidence="8" key="2">
    <citation type="submission" date="2022-10" db="EMBL/GenBank/DDBJ databases">
        <authorList>
            <consortium name="ENA_rothamsted_submissions"/>
            <consortium name="culmorum"/>
            <person name="King R."/>
        </authorList>
    </citation>
    <scope>NUCLEOTIDE SEQUENCE</scope>
</reference>
<evidence type="ECO:0000256" key="1">
    <source>
        <dbReference type="ARBA" id="ARBA00004141"/>
    </source>
</evidence>
<keyword evidence="4 6" id="KW-1133">Transmembrane helix</keyword>
<feature type="transmembrane region" description="Helical" evidence="6">
    <location>
        <begin position="181"/>
        <end position="203"/>
    </location>
</feature>
<dbReference type="InterPro" id="IPR007603">
    <property type="entry name" value="Choline_transptr-like"/>
</dbReference>
<comment type="subcellular location">
    <subcellularLocation>
        <location evidence="6">Cell membrane</location>
        <topology evidence="6">Multi-pass membrane protein</topology>
    </subcellularLocation>
    <subcellularLocation>
        <location evidence="1">Membrane</location>
        <topology evidence="1">Multi-pass membrane protein</topology>
    </subcellularLocation>
</comment>
<dbReference type="PANTHER" id="PTHR12385:SF96">
    <property type="entry name" value="CHOLINE TRANSPORTER-LIKE PROTEIN"/>
    <property type="match status" value="1"/>
</dbReference>
<feature type="compositionally biased region" description="Polar residues" evidence="7">
    <location>
        <begin position="619"/>
        <end position="628"/>
    </location>
</feature>
<protein>
    <recommendedName>
        <fullName evidence="6">Choline transporter-like protein</fullName>
    </recommendedName>
</protein>
<feature type="transmembrane region" description="Helical" evidence="6">
    <location>
        <begin position="209"/>
        <end position="226"/>
    </location>
</feature>
<feature type="transmembrane region" description="Helical" evidence="6">
    <location>
        <begin position="153"/>
        <end position="174"/>
    </location>
</feature>
<feature type="transmembrane region" description="Helical" evidence="6">
    <location>
        <begin position="290"/>
        <end position="320"/>
    </location>
</feature>
<feature type="region of interest" description="Disordered" evidence="7">
    <location>
        <begin position="553"/>
        <end position="628"/>
    </location>
</feature>
<evidence type="ECO:0000256" key="6">
    <source>
        <dbReference type="RuleBase" id="RU368066"/>
    </source>
</evidence>
<reference evidence="8" key="1">
    <citation type="submission" date="2022-01" db="EMBL/GenBank/DDBJ databases">
        <authorList>
            <person name="King R."/>
        </authorList>
    </citation>
    <scope>NUCLEOTIDE SEQUENCE</scope>
</reference>
<evidence type="ECO:0000313" key="8">
    <source>
        <dbReference type="EMBL" id="CAG9810627.1"/>
    </source>
</evidence>
<dbReference type="Pfam" id="PF04515">
    <property type="entry name" value="Choline_transpo"/>
    <property type="match status" value="1"/>
</dbReference>
<gene>
    <name evidence="8" type="ORF">CHIRRI_LOCUS13440</name>
</gene>
<keyword evidence="5 6" id="KW-0472">Membrane</keyword>
<dbReference type="Proteomes" id="UP001153620">
    <property type="component" value="Chromosome 4"/>
</dbReference>
<evidence type="ECO:0000256" key="4">
    <source>
        <dbReference type="ARBA" id="ARBA00022989"/>
    </source>
</evidence>
<feature type="transmembrane region" description="Helical" evidence="6">
    <location>
        <begin position="341"/>
        <end position="359"/>
    </location>
</feature>
<evidence type="ECO:0000256" key="5">
    <source>
        <dbReference type="ARBA" id="ARBA00023136"/>
    </source>
</evidence>
<feature type="compositionally biased region" description="Pro residues" evidence="7">
    <location>
        <begin position="599"/>
        <end position="613"/>
    </location>
</feature>
<name>A0A9N9S6T4_9DIPT</name>
<feature type="transmembrane region" description="Helical" evidence="6">
    <location>
        <begin position="472"/>
        <end position="494"/>
    </location>
</feature>
<feature type="compositionally biased region" description="Low complexity" evidence="7">
    <location>
        <begin position="589"/>
        <end position="598"/>
    </location>
</feature>
<organism evidence="8 9">
    <name type="scientific">Chironomus riparius</name>
    <dbReference type="NCBI Taxonomy" id="315576"/>
    <lineage>
        <taxon>Eukaryota</taxon>
        <taxon>Metazoa</taxon>
        <taxon>Ecdysozoa</taxon>
        <taxon>Arthropoda</taxon>
        <taxon>Hexapoda</taxon>
        <taxon>Insecta</taxon>
        <taxon>Pterygota</taxon>
        <taxon>Neoptera</taxon>
        <taxon>Endopterygota</taxon>
        <taxon>Diptera</taxon>
        <taxon>Nematocera</taxon>
        <taxon>Chironomoidea</taxon>
        <taxon>Chironomidae</taxon>
        <taxon>Chironominae</taxon>
        <taxon>Chironomus</taxon>
    </lineage>
</organism>
<evidence type="ECO:0000256" key="3">
    <source>
        <dbReference type="ARBA" id="ARBA00022692"/>
    </source>
</evidence>
<evidence type="ECO:0000256" key="2">
    <source>
        <dbReference type="ARBA" id="ARBA00007168"/>
    </source>
</evidence>
<dbReference type="PANTHER" id="PTHR12385">
    <property type="entry name" value="CHOLINE TRANSPORTER-LIKE (SLC FAMILY 44)"/>
    <property type="match status" value="1"/>
</dbReference>
<evidence type="ECO:0000313" key="9">
    <source>
        <dbReference type="Proteomes" id="UP001153620"/>
    </source>
</evidence>
<comment type="function">
    <text evidence="6">Choline transporter.</text>
</comment>
<keyword evidence="9" id="KW-1185">Reference proteome</keyword>
<feature type="transmembrane region" description="Helical" evidence="6">
    <location>
        <begin position="16"/>
        <end position="42"/>
    </location>
</feature>
<feature type="transmembrane region" description="Helical" evidence="6">
    <location>
        <begin position="441"/>
        <end position="460"/>
    </location>
</feature>
<keyword evidence="3 6" id="KW-0812">Transmembrane</keyword>